<evidence type="ECO:0000256" key="2">
    <source>
        <dbReference type="ARBA" id="ARBA00022603"/>
    </source>
</evidence>
<feature type="domain" description="DNA methylase N-4/N-6" evidence="10">
    <location>
        <begin position="39"/>
        <end position="91"/>
    </location>
</feature>
<evidence type="ECO:0000256" key="6">
    <source>
        <dbReference type="ARBA" id="ARBA00023125"/>
    </source>
</evidence>
<evidence type="ECO:0000256" key="7">
    <source>
        <dbReference type="ARBA" id="ARBA00049120"/>
    </source>
</evidence>
<evidence type="ECO:0000256" key="5">
    <source>
        <dbReference type="ARBA" id="ARBA00022747"/>
    </source>
</evidence>
<comment type="similarity">
    <text evidence="1">Belongs to the N(4)/N(6)-methyltransferase family. N(4) subfamily.</text>
</comment>
<name>A0A1H8U335_9EURY</name>
<dbReference type="PROSITE" id="PS00093">
    <property type="entry name" value="N4_MTASE"/>
    <property type="match status" value="1"/>
</dbReference>
<dbReference type="GO" id="GO:0032259">
    <property type="term" value="P:methylation"/>
    <property type="evidence" value="ECO:0007669"/>
    <property type="project" value="UniProtKB-KW"/>
</dbReference>
<comment type="catalytic activity">
    <reaction evidence="7 8">
        <text>a 2'-deoxycytidine in DNA + S-adenosyl-L-methionine = an N(4)-methyl-2'-deoxycytidine in DNA + S-adenosyl-L-homocysteine + H(+)</text>
        <dbReference type="Rhea" id="RHEA:16857"/>
        <dbReference type="Rhea" id="RHEA-COMP:11369"/>
        <dbReference type="Rhea" id="RHEA-COMP:13674"/>
        <dbReference type="ChEBI" id="CHEBI:15378"/>
        <dbReference type="ChEBI" id="CHEBI:57856"/>
        <dbReference type="ChEBI" id="CHEBI:59789"/>
        <dbReference type="ChEBI" id="CHEBI:85452"/>
        <dbReference type="ChEBI" id="CHEBI:137933"/>
        <dbReference type="EC" id="2.1.1.113"/>
    </reaction>
</comment>
<dbReference type="InterPro" id="IPR017985">
    <property type="entry name" value="MeTrfase_CN4_CS"/>
</dbReference>
<protein>
    <recommendedName>
        <fullName evidence="8">Type II methyltransferase</fullName>
        <ecNumber evidence="8">2.1.1.113</ecNumber>
    </recommendedName>
    <alternativeName>
        <fullName evidence="8">N-4 cytosine-specific methyltransferase</fullName>
    </alternativeName>
</protein>
<keyword evidence="5 8" id="KW-0680">Restriction system</keyword>
<keyword evidence="2 8" id="KW-0489">Methyltransferase</keyword>
<feature type="compositionally biased region" description="Polar residues" evidence="9">
    <location>
        <begin position="120"/>
        <end position="129"/>
    </location>
</feature>
<dbReference type="CDD" id="cd02440">
    <property type="entry name" value="AdoMet_MTases"/>
    <property type="match status" value="1"/>
</dbReference>
<proteinExistence type="inferred from homology"/>
<dbReference type="GO" id="GO:0008170">
    <property type="term" value="F:N-methyltransferase activity"/>
    <property type="evidence" value="ECO:0007669"/>
    <property type="project" value="InterPro"/>
</dbReference>
<keyword evidence="12" id="KW-1185">Reference proteome</keyword>
<feature type="region of interest" description="Disordered" evidence="9">
    <location>
        <begin position="1"/>
        <end position="39"/>
    </location>
</feature>
<evidence type="ECO:0000256" key="3">
    <source>
        <dbReference type="ARBA" id="ARBA00022679"/>
    </source>
</evidence>
<evidence type="ECO:0000256" key="4">
    <source>
        <dbReference type="ARBA" id="ARBA00022691"/>
    </source>
</evidence>
<gene>
    <name evidence="11" type="ORF">SAMN05216388_102540</name>
</gene>
<dbReference type="PRINTS" id="PR00508">
    <property type="entry name" value="S21N4MTFRASE"/>
</dbReference>
<dbReference type="InterPro" id="IPR001091">
    <property type="entry name" value="RM_Methyltransferase"/>
</dbReference>
<evidence type="ECO:0000259" key="10">
    <source>
        <dbReference type="Pfam" id="PF01555"/>
    </source>
</evidence>
<dbReference type="Gene3D" id="3.40.50.150">
    <property type="entry name" value="Vaccinia Virus protein VP39"/>
    <property type="match status" value="1"/>
</dbReference>
<dbReference type="Proteomes" id="UP000198775">
    <property type="component" value="Unassembled WGS sequence"/>
</dbReference>
<dbReference type="EC" id="2.1.1.113" evidence="8"/>
<keyword evidence="3" id="KW-0808">Transferase</keyword>
<dbReference type="GO" id="GO:0003677">
    <property type="term" value="F:DNA binding"/>
    <property type="evidence" value="ECO:0007669"/>
    <property type="project" value="UniProtKB-KW"/>
</dbReference>
<dbReference type="OrthoDB" id="38200at2157"/>
<dbReference type="RefSeq" id="WP_139203598.1">
    <property type="nucleotide sequence ID" value="NZ_FOCX01000025.1"/>
</dbReference>
<dbReference type="GO" id="GO:0009307">
    <property type="term" value="P:DNA restriction-modification system"/>
    <property type="evidence" value="ECO:0007669"/>
    <property type="project" value="UniProtKB-KW"/>
</dbReference>
<dbReference type="SUPFAM" id="SSF53335">
    <property type="entry name" value="S-adenosyl-L-methionine-dependent methyltransferases"/>
    <property type="match status" value="1"/>
</dbReference>
<feature type="region of interest" description="Disordered" evidence="9">
    <location>
        <begin position="120"/>
        <end position="151"/>
    </location>
</feature>
<dbReference type="AlphaFoldDB" id="A0A1H8U335"/>
<accession>A0A1H8U335</accession>
<dbReference type="Pfam" id="PF01555">
    <property type="entry name" value="N6_N4_Mtase"/>
    <property type="match status" value="1"/>
</dbReference>
<dbReference type="EMBL" id="FOCX01000025">
    <property type="protein sequence ID" value="SEO97690.1"/>
    <property type="molecule type" value="Genomic_DNA"/>
</dbReference>
<evidence type="ECO:0000256" key="1">
    <source>
        <dbReference type="ARBA" id="ARBA00010203"/>
    </source>
</evidence>
<evidence type="ECO:0000256" key="8">
    <source>
        <dbReference type="RuleBase" id="RU362026"/>
    </source>
</evidence>
<evidence type="ECO:0000313" key="12">
    <source>
        <dbReference type="Proteomes" id="UP000198775"/>
    </source>
</evidence>
<dbReference type="InterPro" id="IPR029063">
    <property type="entry name" value="SAM-dependent_MTases_sf"/>
</dbReference>
<organism evidence="11 12">
    <name type="scientific">Halorientalis persicus</name>
    <dbReference type="NCBI Taxonomy" id="1367881"/>
    <lineage>
        <taxon>Archaea</taxon>
        <taxon>Methanobacteriati</taxon>
        <taxon>Methanobacteriota</taxon>
        <taxon>Stenosarchaea group</taxon>
        <taxon>Halobacteria</taxon>
        <taxon>Halobacteriales</taxon>
        <taxon>Haloarculaceae</taxon>
        <taxon>Halorientalis</taxon>
    </lineage>
</organism>
<dbReference type="GO" id="GO:0015667">
    <property type="term" value="F:site-specific DNA-methyltransferase (cytosine-N4-specific) activity"/>
    <property type="evidence" value="ECO:0007669"/>
    <property type="project" value="UniProtKB-EC"/>
</dbReference>
<evidence type="ECO:0000313" key="11">
    <source>
        <dbReference type="EMBL" id="SEO97690.1"/>
    </source>
</evidence>
<dbReference type="InterPro" id="IPR002941">
    <property type="entry name" value="DNA_methylase_N4/N6"/>
</dbReference>
<reference evidence="12" key="1">
    <citation type="submission" date="2016-10" db="EMBL/GenBank/DDBJ databases">
        <authorList>
            <person name="Varghese N."/>
            <person name="Submissions S."/>
        </authorList>
    </citation>
    <scope>NUCLEOTIDE SEQUENCE [LARGE SCALE GENOMIC DNA]</scope>
    <source>
        <strain evidence="12">IBRC-M 10043</strain>
    </source>
</reference>
<keyword evidence="4 8" id="KW-0949">S-adenosyl-L-methionine</keyword>
<sequence length="182" mass="19444">MATEPETAISSSPVYTRENGTAYHGDSRESLPDIPENSVDAVITSPPFGLADPLEYGNPTADDYLDWFYPFAAELARVVKPTGSILIEVGGGWKPEKPVRTTYQHTLPAVFCGSENVSVSPLSAHQSDGTEGGYSPPETTDTVSPPQRARHVGRLTEGVIERFSWLSTDSALPAPSLLSAAP</sequence>
<keyword evidence="6" id="KW-0238">DNA-binding</keyword>
<evidence type="ECO:0000256" key="9">
    <source>
        <dbReference type="SAM" id="MobiDB-lite"/>
    </source>
</evidence>